<protein>
    <submittedName>
        <fullName evidence="8">Uncharacterized protein</fullName>
    </submittedName>
</protein>
<dbReference type="Proteomes" id="UP001152888">
    <property type="component" value="Unassembled WGS sequence"/>
</dbReference>
<sequence length="237" mass="25631">MSKVQKLVNIALAEFLGTASMLFLVCTGCTSGIQGTISSLHLSLCSGLSVMAAIQMFGHISGAHINPVVSLAALMVDEISYLEIPVYIVSQVLGCLAGCGLQKMVTPLQHEIQYPGRGICVNAPYETLTDWEALGVEIILTTILVLAVLATWDKRNGNNMDSVALRIGFLVGVLNLAAGSYTGASMNPVRSFGPAVWSNDFRSHWVYWVGPTIGSLIATITYKYSFLRVEVHTREYK</sequence>
<gene>
    <name evidence="8" type="ORF">ACAOBT_LOCUS1283</name>
</gene>
<dbReference type="GO" id="GO:0005886">
    <property type="term" value="C:plasma membrane"/>
    <property type="evidence" value="ECO:0007669"/>
    <property type="project" value="TreeGrafter"/>
</dbReference>
<feature type="transmembrane region" description="Helical" evidence="7">
    <location>
        <begin position="164"/>
        <end position="184"/>
    </location>
</feature>
<comment type="subcellular location">
    <subcellularLocation>
        <location evidence="1">Membrane</location>
        <topology evidence="1">Multi-pass membrane protein</topology>
    </subcellularLocation>
</comment>
<dbReference type="NCBIfam" id="TIGR00861">
    <property type="entry name" value="MIP"/>
    <property type="match status" value="1"/>
</dbReference>
<keyword evidence="6" id="KW-0813">Transport</keyword>
<organism evidence="8 9">
    <name type="scientific">Acanthoscelides obtectus</name>
    <name type="common">Bean weevil</name>
    <name type="synonym">Bruchus obtectus</name>
    <dbReference type="NCBI Taxonomy" id="200917"/>
    <lineage>
        <taxon>Eukaryota</taxon>
        <taxon>Metazoa</taxon>
        <taxon>Ecdysozoa</taxon>
        <taxon>Arthropoda</taxon>
        <taxon>Hexapoda</taxon>
        <taxon>Insecta</taxon>
        <taxon>Pterygota</taxon>
        <taxon>Neoptera</taxon>
        <taxon>Endopterygota</taxon>
        <taxon>Coleoptera</taxon>
        <taxon>Polyphaga</taxon>
        <taxon>Cucujiformia</taxon>
        <taxon>Chrysomeloidea</taxon>
        <taxon>Chrysomelidae</taxon>
        <taxon>Bruchinae</taxon>
        <taxon>Bruchini</taxon>
        <taxon>Acanthoscelides</taxon>
    </lineage>
</organism>
<reference evidence="8" key="1">
    <citation type="submission" date="2022-03" db="EMBL/GenBank/DDBJ databases">
        <authorList>
            <person name="Sayadi A."/>
        </authorList>
    </citation>
    <scope>NUCLEOTIDE SEQUENCE</scope>
</reference>
<dbReference type="CDD" id="cd00333">
    <property type="entry name" value="MIP"/>
    <property type="match status" value="1"/>
</dbReference>
<evidence type="ECO:0000256" key="6">
    <source>
        <dbReference type="RuleBase" id="RU000477"/>
    </source>
</evidence>
<keyword evidence="9" id="KW-1185">Reference proteome</keyword>
<evidence type="ECO:0000256" key="1">
    <source>
        <dbReference type="ARBA" id="ARBA00004141"/>
    </source>
</evidence>
<evidence type="ECO:0000256" key="2">
    <source>
        <dbReference type="ARBA" id="ARBA00006175"/>
    </source>
</evidence>
<evidence type="ECO:0000256" key="3">
    <source>
        <dbReference type="ARBA" id="ARBA00022692"/>
    </source>
</evidence>
<dbReference type="InterPro" id="IPR034294">
    <property type="entry name" value="Aquaporin_transptr"/>
</dbReference>
<feature type="transmembrane region" description="Helical" evidence="7">
    <location>
        <begin position="133"/>
        <end position="152"/>
    </location>
</feature>
<dbReference type="PANTHER" id="PTHR19139:SF199">
    <property type="entry name" value="MIP17260P"/>
    <property type="match status" value="1"/>
</dbReference>
<evidence type="ECO:0000313" key="8">
    <source>
        <dbReference type="EMBL" id="CAH1955839.1"/>
    </source>
</evidence>
<feature type="transmembrane region" description="Helical" evidence="7">
    <location>
        <begin position="12"/>
        <end position="33"/>
    </location>
</feature>
<dbReference type="Gene3D" id="1.20.1080.10">
    <property type="entry name" value="Glycerol uptake facilitator protein"/>
    <property type="match status" value="1"/>
</dbReference>
<dbReference type="PANTHER" id="PTHR19139">
    <property type="entry name" value="AQUAPORIN TRANSPORTER"/>
    <property type="match status" value="1"/>
</dbReference>
<dbReference type="SUPFAM" id="SSF81338">
    <property type="entry name" value="Aquaporin-like"/>
    <property type="match status" value="1"/>
</dbReference>
<keyword evidence="4 7" id="KW-1133">Transmembrane helix</keyword>
<dbReference type="PRINTS" id="PR00783">
    <property type="entry name" value="MINTRINSICP"/>
</dbReference>
<evidence type="ECO:0000313" key="9">
    <source>
        <dbReference type="Proteomes" id="UP001152888"/>
    </source>
</evidence>
<evidence type="ECO:0000256" key="7">
    <source>
        <dbReference type="SAM" id="Phobius"/>
    </source>
</evidence>
<name>A0A9P0JLY9_ACAOB</name>
<dbReference type="InterPro" id="IPR000425">
    <property type="entry name" value="MIP"/>
</dbReference>
<dbReference type="GO" id="GO:0015267">
    <property type="term" value="F:channel activity"/>
    <property type="evidence" value="ECO:0007669"/>
    <property type="project" value="InterPro"/>
</dbReference>
<dbReference type="InterPro" id="IPR023271">
    <property type="entry name" value="Aquaporin-like"/>
</dbReference>
<comment type="similarity">
    <text evidence="2 6">Belongs to the MIP/aquaporin (TC 1.A.8) family.</text>
</comment>
<evidence type="ECO:0000256" key="5">
    <source>
        <dbReference type="ARBA" id="ARBA00023136"/>
    </source>
</evidence>
<dbReference type="AlphaFoldDB" id="A0A9P0JLY9"/>
<comment type="caution">
    <text evidence="8">The sequence shown here is derived from an EMBL/GenBank/DDBJ whole genome shotgun (WGS) entry which is preliminary data.</text>
</comment>
<keyword evidence="5 7" id="KW-0472">Membrane</keyword>
<proteinExistence type="inferred from homology"/>
<evidence type="ECO:0000256" key="4">
    <source>
        <dbReference type="ARBA" id="ARBA00022989"/>
    </source>
</evidence>
<keyword evidence="3 6" id="KW-0812">Transmembrane</keyword>
<dbReference type="OrthoDB" id="3222at2759"/>
<dbReference type="EMBL" id="CAKOFQ010006663">
    <property type="protein sequence ID" value="CAH1955839.1"/>
    <property type="molecule type" value="Genomic_DNA"/>
</dbReference>
<feature type="transmembrane region" description="Helical" evidence="7">
    <location>
        <begin position="204"/>
        <end position="224"/>
    </location>
</feature>
<dbReference type="Pfam" id="PF00230">
    <property type="entry name" value="MIP"/>
    <property type="match status" value="1"/>
</dbReference>
<accession>A0A9P0JLY9</accession>